<dbReference type="Gene3D" id="3.40.50.300">
    <property type="entry name" value="P-loop containing nucleotide triphosphate hydrolases"/>
    <property type="match status" value="1"/>
</dbReference>
<dbReference type="Proteomes" id="UP000190637">
    <property type="component" value="Unassembled WGS sequence"/>
</dbReference>
<dbReference type="InterPro" id="IPR017871">
    <property type="entry name" value="ABC_transporter-like_CS"/>
</dbReference>
<dbReference type="OrthoDB" id="2986442at2"/>
<organism evidence="5 6">
    <name type="scientific">Marinactinospora thermotolerans DSM 45154</name>
    <dbReference type="NCBI Taxonomy" id="1122192"/>
    <lineage>
        <taxon>Bacteria</taxon>
        <taxon>Bacillati</taxon>
        <taxon>Actinomycetota</taxon>
        <taxon>Actinomycetes</taxon>
        <taxon>Streptosporangiales</taxon>
        <taxon>Nocardiopsidaceae</taxon>
        <taxon>Marinactinospora</taxon>
    </lineage>
</organism>
<dbReference type="RefSeq" id="WP_078764008.1">
    <property type="nucleotide sequence ID" value="NZ_FUWS01000018.1"/>
</dbReference>
<dbReference type="GO" id="GO:0005524">
    <property type="term" value="F:ATP binding"/>
    <property type="evidence" value="ECO:0007669"/>
    <property type="project" value="UniProtKB-KW"/>
</dbReference>
<dbReference type="PROSITE" id="PS00211">
    <property type="entry name" value="ABC_TRANSPORTER_1"/>
    <property type="match status" value="1"/>
</dbReference>
<protein>
    <submittedName>
        <fullName evidence="5">Peptide/nickel transport system ATP-binding protein</fullName>
    </submittedName>
</protein>
<accession>A0A1T4TCH3</accession>
<keyword evidence="1" id="KW-0813">Transport</keyword>
<dbReference type="SMART" id="SM00382">
    <property type="entry name" value="AAA"/>
    <property type="match status" value="1"/>
</dbReference>
<dbReference type="Pfam" id="PF00005">
    <property type="entry name" value="ABC_tran"/>
    <property type="match status" value="1"/>
</dbReference>
<keyword evidence="6" id="KW-1185">Reference proteome</keyword>
<keyword evidence="3 5" id="KW-0067">ATP-binding</keyword>
<keyword evidence="2" id="KW-0547">Nucleotide-binding</keyword>
<dbReference type="InterPro" id="IPR013563">
    <property type="entry name" value="Oligopep_ABC_C"/>
</dbReference>
<dbReference type="InterPro" id="IPR003439">
    <property type="entry name" value="ABC_transporter-like_ATP-bd"/>
</dbReference>
<dbReference type="PROSITE" id="PS50893">
    <property type="entry name" value="ABC_TRANSPORTER_2"/>
    <property type="match status" value="1"/>
</dbReference>
<dbReference type="AlphaFoldDB" id="A0A1T4TCH3"/>
<dbReference type="Pfam" id="PF08352">
    <property type="entry name" value="oligo_HPY"/>
    <property type="match status" value="1"/>
</dbReference>
<dbReference type="GO" id="GO:0016887">
    <property type="term" value="F:ATP hydrolysis activity"/>
    <property type="evidence" value="ECO:0007669"/>
    <property type="project" value="InterPro"/>
</dbReference>
<feature type="domain" description="ABC transporter" evidence="4">
    <location>
        <begin position="2"/>
        <end position="250"/>
    </location>
</feature>
<reference evidence="5 6" key="1">
    <citation type="submission" date="2017-02" db="EMBL/GenBank/DDBJ databases">
        <authorList>
            <person name="Peterson S.W."/>
        </authorList>
    </citation>
    <scope>NUCLEOTIDE SEQUENCE [LARGE SCALE GENOMIC DNA]</scope>
    <source>
        <strain evidence="5 6">DSM 45154</strain>
    </source>
</reference>
<dbReference type="PANTHER" id="PTHR43230">
    <property type="entry name" value="ABC-TYPE DIPEPTIDE/OLIGOPEPTIDE TRANSPORT SYSTEM, ATPASE COMPONENT"/>
    <property type="match status" value="1"/>
</dbReference>
<dbReference type="InterPro" id="IPR027417">
    <property type="entry name" value="P-loop_NTPase"/>
</dbReference>
<dbReference type="CDD" id="cd03257">
    <property type="entry name" value="ABC_NikE_OppD_transporters"/>
    <property type="match status" value="1"/>
</dbReference>
<evidence type="ECO:0000256" key="1">
    <source>
        <dbReference type="ARBA" id="ARBA00022448"/>
    </source>
</evidence>
<evidence type="ECO:0000259" key="4">
    <source>
        <dbReference type="PROSITE" id="PS50893"/>
    </source>
</evidence>
<dbReference type="InterPro" id="IPR003593">
    <property type="entry name" value="AAA+_ATPase"/>
</dbReference>
<evidence type="ECO:0000256" key="2">
    <source>
        <dbReference type="ARBA" id="ARBA00022741"/>
    </source>
</evidence>
<dbReference type="STRING" id="1122192.SAMN02745673_04793"/>
<name>A0A1T4TCH3_9ACTN</name>
<sequence>MLRLDRVSKVYRVGSFGRERLHAVRDVGFEVRSGQVVALIGESGSGKSTIGKMVLGLTSITGGAITFEGTDVAGLRGHRAHKEYYRRVQGVFQDPFSSFNPVFPADRVFALIRAEYFPEVGEAEWRRRIEESLRVVRLDPAQVLGKYPHQLSGGQLQRILIARALLLDIRLLVADEVISMLDASTRIDVLNLLADLKARGMGILFVTHDLSLGNYVSDTAVILRRGAIAESGPADRVFTNPLHPYTRRLLSSVPRLHRTWAQADAELPADDGGCPVHGRAGAGDGSATLVEVEAGHFVGCAGDGEGGPCRPDPRA</sequence>
<proteinExistence type="predicted"/>
<evidence type="ECO:0000313" key="5">
    <source>
        <dbReference type="EMBL" id="SKA38123.1"/>
    </source>
</evidence>
<evidence type="ECO:0000313" key="6">
    <source>
        <dbReference type="Proteomes" id="UP000190637"/>
    </source>
</evidence>
<dbReference type="EMBL" id="FUWS01000018">
    <property type="protein sequence ID" value="SKA38123.1"/>
    <property type="molecule type" value="Genomic_DNA"/>
</dbReference>
<evidence type="ECO:0000256" key="3">
    <source>
        <dbReference type="ARBA" id="ARBA00022840"/>
    </source>
</evidence>
<gene>
    <name evidence="5" type="ORF">SAMN02745673_04793</name>
</gene>
<dbReference type="SUPFAM" id="SSF52540">
    <property type="entry name" value="P-loop containing nucleoside triphosphate hydrolases"/>
    <property type="match status" value="1"/>
</dbReference>
<dbReference type="PANTHER" id="PTHR43230:SF3">
    <property type="entry name" value="ABC-TYPE DIPEPTIDE_OLIGOPEPTIDE TRANSPORT SYSTEM, ATPASE COMPONENT"/>
    <property type="match status" value="1"/>
</dbReference>
<dbReference type="GO" id="GO:0015833">
    <property type="term" value="P:peptide transport"/>
    <property type="evidence" value="ECO:0007669"/>
    <property type="project" value="InterPro"/>
</dbReference>